<evidence type="ECO:0000256" key="5">
    <source>
        <dbReference type="ARBA" id="ARBA00023033"/>
    </source>
</evidence>
<proteinExistence type="inferred from homology"/>
<dbReference type="SUPFAM" id="SSF51905">
    <property type="entry name" value="FAD/NAD(P)-binding domain"/>
    <property type="match status" value="1"/>
</dbReference>
<dbReference type="PRINTS" id="PR00420">
    <property type="entry name" value="RNGMNOXGNASE"/>
</dbReference>
<dbReference type="AlphaFoldDB" id="A0A6A6SYK2"/>
<dbReference type="InterPro" id="IPR002938">
    <property type="entry name" value="FAD-bd"/>
</dbReference>
<dbReference type="PANTHER" id="PTHR13789">
    <property type="entry name" value="MONOOXYGENASE"/>
    <property type="match status" value="1"/>
</dbReference>
<reference evidence="7" key="1">
    <citation type="journal article" date="2020" name="Stud. Mycol.">
        <title>101 Dothideomycetes genomes: a test case for predicting lifestyles and emergence of pathogens.</title>
        <authorList>
            <person name="Haridas S."/>
            <person name="Albert R."/>
            <person name="Binder M."/>
            <person name="Bloem J."/>
            <person name="Labutti K."/>
            <person name="Salamov A."/>
            <person name="Andreopoulos B."/>
            <person name="Baker S."/>
            <person name="Barry K."/>
            <person name="Bills G."/>
            <person name="Bluhm B."/>
            <person name="Cannon C."/>
            <person name="Castanera R."/>
            <person name="Culley D."/>
            <person name="Daum C."/>
            <person name="Ezra D."/>
            <person name="Gonzalez J."/>
            <person name="Henrissat B."/>
            <person name="Kuo A."/>
            <person name="Liang C."/>
            <person name="Lipzen A."/>
            <person name="Lutzoni F."/>
            <person name="Magnuson J."/>
            <person name="Mondo S."/>
            <person name="Nolan M."/>
            <person name="Ohm R."/>
            <person name="Pangilinan J."/>
            <person name="Park H.-J."/>
            <person name="Ramirez L."/>
            <person name="Alfaro M."/>
            <person name="Sun H."/>
            <person name="Tritt A."/>
            <person name="Yoshinaga Y."/>
            <person name="Zwiers L.-H."/>
            <person name="Turgeon B."/>
            <person name="Goodwin S."/>
            <person name="Spatafora J."/>
            <person name="Crous P."/>
            <person name="Grigoriev I."/>
        </authorList>
    </citation>
    <scope>NUCLEOTIDE SEQUENCE</scope>
    <source>
        <strain evidence="7">CBS 122681</strain>
    </source>
</reference>
<organism evidence="7 8">
    <name type="scientific">Lophiostoma macrostomum CBS 122681</name>
    <dbReference type="NCBI Taxonomy" id="1314788"/>
    <lineage>
        <taxon>Eukaryota</taxon>
        <taxon>Fungi</taxon>
        <taxon>Dikarya</taxon>
        <taxon>Ascomycota</taxon>
        <taxon>Pezizomycotina</taxon>
        <taxon>Dothideomycetes</taxon>
        <taxon>Pleosporomycetidae</taxon>
        <taxon>Pleosporales</taxon>
        <taxon>Lophiostomataceae</taxon>
        <taxon>Lophiostoma</taxon>
    </lineage>
</organism>
<dbReference type="InterPro" id="IPR036188">
    <property type="entry name" value="FAD/NAD-bd_sf"/>
</dbReference>
<evidence type="ECO:0000259" key="6">
    <source>
        <dbReference type="Pfam" id="PF01494"/>
    </source>
</evidence>
<keyword evidence="2" id="KW-0285">Flavoprotein</keyword>
<dbReference type="GO" id="GO:0004497">
    <property type="term" value="F:monooxygenase activity"/>
    <property type="evidence" value="ECO:0007669"/>
    <property type="project" value="UniProtKB-KW"/>
</dbReference>
<comment type="similarity">
    <text evidence="1">Belongs to the paxM FAD-dependent monooxygenase family.</text>
</comment>
<accession>A0A6A6SYK2</accession>
<keyword evidence="5" id="KW-0503">Monooxygenase</keyword>
<dbReference type="Pfam" id="PF01494">
    <property type="entry name" value="FAD_binding_3"/>
    <property type="match status" value="1"/>
</dbReference>
<dbReference type="EMBL" id="MU004394">
    <property type="protein sequence ID" value="KAF2652766.1"/>
    <property type="molecule type" value="Genomic_DNA"/>
</dbReference>
<feature type="domain" description="FAD-binding" evidence="6">
    <location>
        <begin position="6"/>
        <end position="320"/>
    </location>
</feature>
<keyword evidence="8" id="KW-1185">Reference proteome</keyword>
<dbReference type="Proteomes" id="UP000799324">
    <property type="component" value="Unassembled WGS sequence"/>
</dbReference>
<keyword evidence="3" id="KW-0274">FAD</keyword>
<evidence type="ECO:0000256" key="2">
    <source>
        <dbReference type="ARBA" id="ARBA00022630"/>
    </source>
</evidence>
<gene>
    <name evidence="7" type="ORF">K491DRAFT_780821</name>
</gene>
<dbReference type="OrthoDB" id="16820at2759"/>
<sequence>MSNEHAIIIGGGIAGLAVALALKRHSGIKCSVFEIRTEPATIGGAVNLTPNALRYLEHLGVLPKLEGKGCDVKSFDLISHRTGKPLGKVNFDNIDRFKYRAMRILRNELHHSLLETLENLEVDINYGMKIRSVKEEKEGVTANFEDGSTVTGDFLLGCDGIHSAVRMKFVEPDRKPEYTGISVAYGFLDATHLRERLPVEATSLIVGSSGILLMTYADAPKTNLYIAAVTSVDDVGSREGWVAKGQDKVAIKNDLERRFSGPTIPCWKEVIEKLDAPVFFPIYRLFESDKWASGRILLLGDAAHAMPPQGESVGFALEDAVLFSRIVQNYKPSERFQKYEALRQGPVSDALKAANRGAQTVGDHGWLMTIFIEWATWIYLLLRASKKEEEFAYDVREIELDSK</sequence>
<evidence type="ECO:0000313" key="7">
    <source>
        <dbReference type="EMBL" id="KAF2652766.1"/>
    </source>
</evidence>
<keyword evidence="4" id="KW-0560">Oxidoreductase</keyword>
<protein>
    <submittedName>
        <fullName evidence="7">FAD/NAD(P)-binding domain-containing protein</fullName>
    </submittedName>
</protein>
<dbReference type="InterPro" id="IPR050493">
    <property type="entry name" value="FAD-dep_Monooxygenase_BioMet"/>
</dbReference>
<dbReference type="Gene3D" id="3.50.50.60">
    <property type="entry name" value="FAD/NAD(P)-binding domain"/>
    <property type="match status" value="1"/>
</dbReference>
<evidence type="ECO:0000256" key="3">
    <source>
        <dbReference type="ARBA" id="ARBA00022827"/>
    </source>
</evidence>
<name>A0A6A6SYK2_9PLEO</name>
<evidence type="ECO:0000256" key="1">
    <source>
        <dbReference type="ARBA" id="ARBA00007992"/>
    </source>
</evidence>
<evidence type="ECO:0000313" key="8">
    <source>
        <dbReference type="Proteomes" id="UP000799324"/>
    </source>
</evidence>
<dbReference type="GO" id="GO:0071949">
    <property type="term" value="F:FAD binding"/>
    <property type="evidence" value="ECO:0007669"/>
    <property type="project" value="InterPro"/>
</dbReference>
<dbReference type="PANTHER" id="PTHR13789:SF309">
    <property type="entry name" value="PUTATIVE (AFU_ORTHOLOGUE AFUA_6G14510)-RELATED"/>
    <property type="match status" value="1"/>
</dbReference>
<evidence type="ECO:0000256" key="4">
    <source>
        <dbReference type="ARBA" id="ARBA00023002"/>
    </source>
</evidence>